<keyword evidence="8" id="KW-0808">Transferase</keyword>
<evidence type="ECO:0000256" key="1">
    <source>
        <dbReference type="ARBA" id="ARBA00003769"/>
    </source>
</evidence>
<organism evidence="12 13">
    <name type="scientific">Trichoglossum hirsutum</name>
    <dbReference type="NCBI Taxonomy" id="265104"/>
    <lineage>
        <taxon>Eukaryota</taxon>
        <taxon>Fungi</taxon>
        <taxon>Dikarya</taxon>
        <taxon>Ascomycota</taxon>
        <taxon>Pezizomycotina</taxon>
        <taxon>Geoglossomycetes</taxon>
        <taxon>Geoglossales</taxon>
        <taxon>Geoglossaceae</taxon>
        <taxon>Trichoglossum</taxon>
    </lineage>
</organism>
<dbReference type="SUPFAM" id="SSF53271">
    <property type="entry name" value="PRTase-like"/>
    <property type="match status" value="1"/>
</dbReference>
<dbReference type="InterPro" id="IPR004467">
    <property type="entry name" value="Or_phspho_trans_dom"/>
</dbReference>
<dbReference type="NCBIfam" id="TIGR00336">
    <property type="entry name" value="pyrE"/>
    <property type="match status" value="1"/>
</dbReference>
<proteinExistence type="inferred from homology"/>
<dbReference type="Pfam" id="PF00156">
    <property type="entry name" value="Pribosyltran"/>
    <property type="match status" value="1"/>
</dbReference>
<keyword evidence="9" id="KW-0665">Pyrimidine biosynthesis</keyword>
<comment type="catalytic activity">
    <reaction evidence="10">
        <text>orotidine 5'-phosphate + diphosphate = orotate + 5-phospho-alpha-D-ribose 1-diphosphate</text>
        <dbReference type="Rhea" id="RHEA:10380"/>
        <dbReference type="ChEBI" id="CHEBI:30839"/>
        <dbReference type="ChEBI" id="CHEBI:33019"/>
        <dbReference type="ChEBI" id="CHEBI:57538"/>
        <dbReference type="ChEBI" id="CHEBI:58017"/>
        <dbReference type="EC" id="2.4.2.10"/>
    </reaction>
</comment>
<dbReference type="FunFam" id="3.40.50.2020:FF:000008">
    <property type="entry name" value="Orotate phosphoribosyltransferase"/>
    <property type="match status" value="1"/>
</dbReference>
<dbReference type="InterPro" id="IPR029057">
    <property type="entry name" value="PRTase-like"/>
</dbReference>
<accession>A0A9P8IE67</accession>
<dbReference type="GO" id="GO:0005737">
    <property type="term" value="C:cytoplasm"/>
    <property type="evidence" value="ECO:0007669"/>
    <property type="project" value="TreeGrafter"/>
</dbReference>
<comment type="caution">
    <text evidence="12">The sequence shown here is derived from an EMBL/GenBank/DDBJ whole genome shotgun (WGS) entry which is preliminary data.</text>
</comment>
<evidence type="ECO:0000256" key="10">
    <source>
        <dbReference type="ARBA" id="ARBA00049126"/>
    </source>
</evidence>
<evidence type="ECO:0000256" key="4">
    <source>
        <dbReference type="ARBA" id="ARBA00011738"/>
    </source>
</evidence>
<dbReference type="Proteomes" id="UP000750711">
    <property type="component" value="Unassembled WGS sequence"/>
</dbReference>
<dbReference type="HAMAP" id="MF_01208">
    <property type="entry name" value="PyrE"/>
    <property type="match status" value="1"/>
</dbReference>
<evidence type="ECO:0000256" key="9">
    <source>
        <dbReference type="ARBA" id="ARBA00022975"/>
    </source>
</evidence>
<comment type="subunit">
    <text evidence="4">Homodimer.</text>
</comment>
<evidence type="ECO:0000256" key="6">
    <source>
        <dbReference type="ARBA" id="ARBA00014769"/>
    </source>
</evidence>
<feature type="domain" description="Phosphoribosyltransferase" evidence="11">
    <location>
        <begin position="68"/>
        <end position="175"/>
    </location>
</feature>
<evidence type="ECO:0000256" key="7">
    <source>
        <dbReference type="ARBA" id="ARBA00022676"/>
    </source>
</evidence>
<keyword evidence="13" id="KW-1185">Reference proteome</keyword>
<evidence type="ECO:0000256" key="5">
    <source>
        <dbReference type="ARBA" id="ARBA00011971"/>
    </source>
</evidence>
<keyword evidence="7" id="KW-0328">Glycosyltransferase</keyword>
<evidence type="ECO:0000256" key="3">
    <source>
        <dbReference type="ARBA" id="ARBA00006340"/>
    </source>
</evidence>
<dbReference type="InterPro" id="IPR000836">
    <property type="entry name" value="PRTase_dom"/>
</dbReference>
<dbReference type="GO" id="GO:0004588">
    <property type="term" value="F:orotate phosphoribosyltransferase activity"/>
    <property type="evidence" value="ECO:0007669"/>
    <property type="project" value="UniProtKB-EC"/>
</dbReference>
<gene>
    <name evidence="12" type="ORF">GP486_008330</name>
</gene>
<dbReference type="GO" id="GO:0046132">
    <property type="term" value="P:pyrimidine ribonucleoside biosynthetic process"/>
    <property type="evidence" value="ECO:0007669"/>
    <property type="project" value="TreeGrafter"/>
</dbReference>
<dbReference type="GO" id="GO:0006221">
    <property type="term" value="P:pyrimidine nucleotide biosynthetic process"/>
    <property type="evidence" value="ECO:0007669"/>
    <property type="project" value="UniProtKB-KW"/>
</dbReference>
<dbReference type="Gene3D" id="3.40.50.2020">
    <property type="match status" value="1"/>
</dbReference>
<comment type="similarity">
    <text evidence="3">Belongs to the purine/pyrimidine phosphoribosyltransferase family. PyrE subfamily.</text>
</comment>
<comment type="function">
    <text evidence="1">Catalyzes the transfer of a ribosyl phosphate group from 5-phosphoribose 1-diphosphate to orotate, leading to the formation of orotidine monophosphate (OMP).</text>
</comment>
<evidence type="ECO:0000313" key="13">
    <source>
        <dbReference type="Proteomes" id="UP000750711"/>
    </source>
</evidence>
<comment type="pathway">
    <text evidence="2">Pyrimidine metabolism; UMP biosynthesis via de novo pathway; UMP from orotate: step 1/2.</text>
</comment>
<dbReference type="PANTHER" id="PTHR46683">
    <property type="entry name" value="OROTATE PHOSPHORIBOSYLTRANSFERASE 1-RELATED"/>
    <property type="match status" value="1"/>
</dbReference>
<dbReference type="PANTHER" id="PTHR46683:SF1">
    <property type="entry name" value="OROTATE PHOSPHORIBOSYLTRANSFERASE 1-RELATED"/>
    <property type="match status" value="1"/>
</dbReference>
<name>A0A9P8IE67_9PEZI</name>
<sequence length="235" mass="25445">MTGAATNYKTNFLETCIDGGVLTFGTFKLKSGRVSPYFFNAGLLHRADLLQSTSAAYAHTIRGSAGEKALEFDVLFGPAYKGIPLAVATVAELARLDPGRFGRVSYAFDRKEAKDHGERGRVVGCPLQGRRVLVVDDVITAGTAVRQAIDVIEREGGRLVGVVVSVDRMERMPPPPDGDESAPGPSAIGQIRKQYGVPVLSILTLDDIMDELGKLGAEEDMRRLAEYRAKYRADD</sequence>
<evidence type="ECO:0000313" key="12">
    <source>
        <dbReference type="EMBL" id="KAH0547929.1"/>
    </source>
</evidence>
<dbReference type="GO" id="GO:0006207">
    <property type="term" value="P:'de novo' pyrimidine nucleobase biosynthetic process"/>
    <property type="evidence" value="ECO:0007669"/>
    <property type="project" value="TreeGrafter"/>
</dbReference>
<evidence type="ECO:0000256" key="8">
    <source>
        <dbReference type="ARBA" id="ARBA00022679"/>
    </source>
</evidence>
<evidence type="ECO:0000256" key="2">
    <source>
        <dbReference type="ARBA" id="ARBA00004889"/>
    </source>
</evidence>
<reference evidence="12" key="1">
    <citation type="submission" date="2021-03" db="EMBL/GenBank/DDBJ databases">
        <title>Comparative genomics and phylogenomic investigation of the class Geoglossomycetes provide insights into ecological specialization and systematics.</title>
        <authorList>
            <person name="Melie T."/>
            <person name="Pirro S."/>
            <person name="Miller A.N."/>
            <person name="Quandt A."/>
        </authorList>
    </citation>
    <scope>NUCLEOTIDE SEQUENCE</scope>
    <source>
        <strain evidence="12">CAQ_001_2017</strain>
    </source>
</reference>
<protein>
    <recommendedName>
        <fullName evidence="6">Orotate phosphoribosyltransferase</fullName>
        <ecNumber evidence="5">2.4.2.10</ecNumber>
    </recommendedName>
</protein>
<dbReference type="CDD" id="cd06223">
    <property type="entry name" value="PRTases_typeI"/>
    <property type="match status" value="1"/>
</dbReference>
<dbReference type="EC" id="2.4.2.10" evidence="5"/>
<dbReference type="EMBL" id="JAGHQM010003074">
    <property type="protein sequence ID" value="KAH0547929.1"/>
    <property type="molecule type" value="Genomic_DNA"/>
</dbReference>
<evidence type="ECO:0000259" key="11">
    <source>
        <dbReference type="Pfam" id="PF00156"/>
    </source>
</evidence>
<dbReference type="AlphaFoldDB" id="A0A9P8IE67"/>
<dbReference type="InterPro" id="IPR023031">
    <property type="entry name" value="OPRT"/>
</dbReference>